<dbReference type="Proteomes" id="UP001428341">
    <property type="component" value="Unassembled WGS sequence"/>
</dbReference>
<protein>
    <submittedName>
        <fullName evidence="1">Uncharacterized protein</fullName>
    </submittedName>
</protein>
<gene>
    <name evidence="1" type="ORF">WN944_026850</name>
</gene>
<evidence type="ECO:0000313" key="2">
    <source>
        <dbReference type="Proteomes" id="UP001428341"/>
    </source>
</evidence>
<dbReference type="EMBL" id="JBCGBO010000025">
    <property type="protein sequence ID" value="KAK9174846.1"/>
    <property type="molecule type" value="Genomic_DNA"/>
</dbReference>
<reference evidence="1 2" key="1">
    <citation type="submission" date="2024-05" db="EMBL/GenBank/DDBJ databases">
        <title>Haplotype-resolved chromosome-level genome assembly of Huyou (Citrus changshanensis).</title>
        <authorList>
            <person name="Miao C."/>
            <person name="Chen W."/>
            <person name="Wu Y."/>
            <person name="Wang L."/>
            <person name="Zhao S."/>
            <person name="Grierson D."/>
            <person name="Xu C."/>
            <person name="Chen K."/>
        </authorList>
    </citation>
    <scope>NUCLEOTIDE SEQUENCE [LARGE SCALE GENOMIC DNA]</scope>
    <source>
        <strain evidence="1">01-14</strain>
        <tissue evidence="1">Leaf</tissue>
    </source>
</reference>
<sequence length="201" mass="23024">MRRNLSRQDDRGLCLSRRLILHENILEHMAKGNIDLLVMEDLAEENDQVERKMADMEKRMIQGIHMVMVKTGNVRNSDPFITLILCPKIFGLRMLEVWTVDNKNSSELCQQSVVVFCATMEISDVIDNAKKLLDLVFGKVTFSCFEVFLLSFPILSSKNSKIEHTSLSTNVEKTNGCDGFMISGRDNLDFDRRYGYGMVMD</sequence>
<comment type="caution">
    <text evidence="1">The sequence shown here is derived from an EMBL/GenBank/DDBJ whole genome shotgun (WGS) entry which is preliminary data.</text>
</comment>
<accession>A0AAP0QCE2</accession>
<name>A0AAP0QCE2_9ROSI</name>
<evidence type="ECO:0000313" key="1">
    <source>
        <dbReference type="EMBL" id="KAK9174846.1"/>
    </source>
</evidence>
<keyword evidence="2" id="KW-1185">Reference proteome</keyword>
<proteinExistence type="predicted"/>
<organism evidence="1 2">
    <name type="scientific">Citrus x changshan-huyou</name>
    <dbReference type="NCBI Taxonomy" id="2935761"/>
    <lineage>
        <taxon>Eukaryota</taxon>
        <taxon>Viridiplantae</taxon>
        <taxon>Streptophyta</taxon>
        <taxon>Embryophyta</taxon>
        <taxon>Tracheophyta</taxon>
        <taxon>Spermatophyta</taxon>
        <taxon>Magnoliopsida</taxon>
        <taxon>eudicotyledons</taxon>
        <taxon>Gunneridae</taxon>
        <taxon>Pentapetalae</taxon>
        <taxon>rosids</taxon>
        <taxon>malvids</taxon>
        <taxon>Sapindales</taxon>
        <taxon>Rutaceae</taxon>
        <taxon>Aurantioideae</taxon>
        <taxon>Citrus</taxon>
    </lineage>
</organism>
<dbReference type="AlphaFoldDB" id="A0AAP0QCE2"/>